<evidence type="ECO:0000313" key="2">
    <source>
        <dbReference type="Proteomes" id="UP000249016"/>
    </source>
</evidence>
<proteinExistence type="predicted"/>
<accession>A0A327NT18</accession>
<organism evidence="1 2">
    <name type="scientific">Spirosoma telluris</name>
    <dbReference type="NCBI Taxonomy" id="2183553"/>
    <lineage>
        <taxon>Bacteria</taxon>
        <taxon>Pseudomonadati</taxon>
        <taxon>Bacteroidota</taxon>
        <taxon>Cytophagia</taxon>
        <taxon>Cytophagales</taxon>
        <taxon>Cytophagaceae</taxon>
        <taxon>Spirosoma</taxon>
    </lineage>
</organism>
<sequence length="348" mass="37844">MYSLFSLLLFMVNLLIGPPSVTTRQVGKGRHPSIAVDPIGKVHVVYGLGEVILYTSSRDGEQFDEPLRIDSLPGLHLGASRGPQIAATDRSVVITAIDKAGNIWAYTLVRATGKWQKKIRVNDIAEIAKEGFVALAAGPNNDYTAVWLDLRGDKRNKIVGSRSTDGGQTWLPNHVLYQSPDGTVCECCQLSVVNEGKHVAILFRNFLSGARDMYLLKSRDGGLTFGKPEKLGEGTWMLKACPMDGGGLFMSADGNVSTVWRRNDKLFTARPGQSETELATGKNAKIVTTAKGDYIAFQQDGQVWSMSPSQTQPSVISAGGYPKLAVMPKNRILCLWEEEGSVRAGFLP</sequence>
<dbReference type="Proteomes" id="UP000249016">
    <property type="component" value="Unassembled WGS sequence"/>
</dbReference>
<dbReference type="SUPFAM" id="SSF50939">
    <property type="entry name" value="Sialidases"/>
    <property type="match status" value="1"/>
</dbReference>
<dbReference type="AlphaFoldDB" id="A0A327NT18"/>
<dbReference type="OrthoDB" id="847524at2"/>
<dbReference type="Gene3D" id="2.120.10.10">
    <property type="match status" value="1"/>
</dbReference>
<gene>
    <name evidence="1" type="ORF">HMF3257_08795</name>
</gene>
<dbReference type="InterPro" id="IPR036278">
    <property type="entry name" value="Sialidase_sf"/>
</dbReference>
<dbReference type="EMBL" id="QLII01000001">
    <property type="protein sequence ID" value="RAI78392.1"/>
    <property type="molecule type" value="Genomic_DNA"/>
</dbReference>
<comment type="caution">
    <text evidence="1">The sequence shown here is derived from an EMBL/GenBank/DDBJ whole genome shotgun (WGS) entry which is preliminary data.</text>
</comment>
<name>A0A327NT18_9BACT</name>
<dbReference type="CDD" id="cd15482">
    <property type="entry name" value="Sialidase_non-viral"/>
    <property type="match status" value="1"/>
</dbReference>
<reference evidence="1 2" key="1">
    <citation type="submission" date="2018-06" db="EMBL/GenBank/DDBJ databases">
        <title>Spirosoma sp. HMF3257 Genome sequencing and assembly.</title>
        <authorList>
            <person name="Kang H."/>
            <person name="Cha I."/>
            <person name="Kim H."/>
            <person name="Kang J."/>
            <person name="Joh K."/>
        </authorList>
    </citation>
    <scope>NUCLEOTIDE SEQUENCE [LARGE SCALE GENOMIC DNA]</scope>
    <source>
        <strain evidence="1 2">HMF3257</strain>
    </source>
</reference>
<evidence type="ECO:0000313" key="1">
    <source>
        <dbReference type="EMBL" id="RAI78392.1"/>
    </source>
</evidence>
<keyword evidence="2" id="KW-1185">Reference proteome</keyword>
<protein>
    <submittedName>
        <fullName evidence="1">Exo-alpha-sialidase</fullName>
    </submittedName>
</protein>